<evidence type="ECO:0000256" key="2">
    <source>
        <dbReference type="SAM" id="Phobius"/>
    </source>
</evidence>
<feature type="transmembrane region" description="Helical" evidence="2">
    <location>
        <begin position="44"/>
        <end position="63"/>
    </location>
</feature>
<dbReference type="EnsemblProtists" id="EOD12551">
    <property type="protein sequence ID" value="EOD12551"/>
    <property type="gene ID" value="EMIHUDRAFT_120083"/>
</dbReference>
<evidence type="ECO:0000313" key="4">
    <source>
        <dbReference type="Proteomes" id="UP000013827"/>
    </source>
</evidence>
<organism evidence="3 4">
    <name type="scientific">Emiliania huxleyi (strain CCMP1516)</name>
    <dbReference type="NCBI Taxonomy" id="280463"/>
    <lineage>
        <taxon>Eukaryota</taxon>
        <taxon>Haptista</taxon>
        <taxon>Haptophyta</taxon>
        <taxon>Prymnesiophyceae</taxon>
        <taxon>Isochrysidales</taxon>
        <taxon>Noelaerhabdaceae</taxon>
        <taxon>Emiliania</taxon>
    </lineage>
</organism>
<accession>A0A0D3IMR6</accession>
<dbReference type="PaxDb" id="2903-EOD12551"/>
<keyword evidence="4" id="KW-1185">Reference proteome</keyword>
<sequence length="822" mass="88989">MSRRALLGLDVAVPTLYNMSVFTAVASAKVGSELRDVMLSGCEVLIIYNTLLLTVAIGGWLFIGSAPLETPVDVLCLTVWVAVSFLFWFAVIYDLLLLQAFSYVSDANLHAVIKSALPVYWIGRKMNVLASYSTVLALLLTALRSCAWVVDAQSNHHQNNATDSDDDSTLLSVWLVRPEPMPWSFRMLPMWIVVAFGLSIPFVLLAPLNAIARLIMHSGVIADAPVRDIWDPSFLIAFDEKHPVLPDDGLYAPPQLSPSQTPFNACCGLIGICNWYSHRTPTCAPCAACCGASLKGCGGLETLDILHSDDEVWRRMLSGGSPEACPDRYRGVFWMQDNVVNELLITLQEADWSQAPPEGLSAVATKRLDTNWARDTTIWGACLACCAPCQPPMILHVSKSGKWLSMAGAAGFFYAPSASETLKGPDGEKVAFDSSQDLVRVDYRSKFDPHSGTSYQYRCRRVAYLDSERQLVKTPAFEEMVAQVRAPLKNPGCLGDRCYSNLSWPQRLENQQLLASELLVKTGSPSDSSSGSSSSIPVNREGRFKKTINEVVVSYTPTAEIIRPVGQDFESMPGMKKTFLFMPVREGVTLQRPFACWCDACMQASAPGEGTMDSNYRCHGCSSPGLRWRETSVARSDAAGVASSKARTRQLSRSLRDQLKAHFAKSTNAVWVAVQNRGEDDPDQYWIGRAVALRPPFQTGGSVAGTGGRVRYDPGDMEIEVEWFDRDVSGGDERRIFKAWRPGADTTPAAAAAVGRGGSGGGGRGRGGGRRGGRGAAEAGAAAEGAAPEGPAVLTFNSSELRMINVEMQLVAPLGGGAALDV</sequence>
<feature type="transmembrane region" description="Helical" evidence="2">
    <location>
        <begin position="75"/>
        <end position="96"/>
    </location>
</feature>
<dbReference type="HOGENOM" id="CLU_344403_0_0_1"/>
<dbReference type="AlphaFoldDB" id="A0A0D3IMR6"/>
<keyword evidence="2" id="KW-0472">Membrane</keyword>
<feature type="region of interest" description="Disordered" evidence="1">
    <location>
        <begin position="747"/>
        <end position="787"/>
    </location>
</feature>
<feature type="compositionally biased region" description="Low complexity" evidence="1">
    <location>
        <begin position="776"/>
        <end position="787"/>
    </location>
</feature>
<protein>
    <submittedName>
        <fullName evidence="3">Uncharacterized protein</fullName>
    </submittedName>
</protein>
<name>A0A0D3IMR6_EMIH1</name>
<dbReference type="GeneID" id="17258695"/>
<dbReference type="KEGG" id="ehx:EMIHUDRAFT_120083"/>
<feature type="transmembrane region" description="Helical" evidence="2">
    <location>
        <begin position="188"/>
        <end position="208"/>
    </location>
</feature>
<dbReference type="Proteomes" id="UP000013827">
    <property type="component" value="Unassembled WGS sequence"/>
</dbReference>
<evidence type="ECO:0000313" key="3">
    <source>
        <dbReference type="EnsemblProtists" id="EOD12551"/>
    </source>
</evidence>
<keyword evidence="2" id="KW-1133">Transmembrane helix</keyword>
<dbReference type="RefSeq" id="XP_005764980.1">
    <property type="nucleotide sequence ID" value="XM_005764923.1"/>
</dbReference>
<reference evidence="3" key="2">
    <citation type="submission" date="2024-10" db="UniProtKB">
        <authorList>
            <consortium name="EnsemblProtists"/>
        </authorList>
    </citation>
    <scope>IDENTIFICATION</scope>
</reference>
<feature type="transmembrane region" description="Helical" evidence="2">
    <location>
        <begin position="129"/>
        <end position="150"/>
    </location>
</feature>
<evidence type="ECO:0000256" key="1">
    <source>
        <dbReference type="SAM" id="MobiDB-lite"/>
    </source>
</evidence>
<proteinExistence type="predicted"/>
<feature type="compositionally biased region" description="Gly residues" evidence="1">
    <location>
        <begin position="755"/>
        <end position="766"/>
    </location>
</feature>
<keyword evidence="2" id="KW-0812">Transmembrane</keyword>
<reference evidence="4" key="1">
    <citation type="journal article" date="2013" name="Nature">
        <title>Pan genome of the phytoplankton Emiliania underpins its global distribution.</title>
        <authorList>
            <person name="Read B.A."/>
            <person name="Kegel J."/>
            <person name="Klute M.J."/>
            <person name="Kuo A."/>
            <person name="Lefebvre S.C."/>
            <person name="Maumus F."/>
            <person name="Mayer C."/>
            <person name="Miller J."/>
            <person name="Monier A."/>
            <person name="Salamov A."/>
            <person name="Young J."/>
            <person name="Aguilar M."/>
            <person name="Claverie J.M."/>
            <person name="Frickenhaus S."/>
            <person name="Gonzalez K."/>
            <person name="Herman E.K."/>
            <person name="Lin Y.C."/>
            <person name="Napier J."/>
            <person name="Ogata H."/>
            <person name="Sarno A.F."/>
            <person name="Shmutz J."/>
            <person name="Schroeder D."/>
            <person name="de Vargas C."/>
            <person name="Verret F."/>
            <person name="von Dassow P."/>
            <person name="Valentin K."/>
            <person name="Van de Peer Y."/>
            <person name="Wheeler G."/>
            <person name="Dacks J.B."/>
            <person name="Delwiche C.F."/>
            <person name="Dyhrman S.T."/>
            <person name="Glockner G."/>
            <person name="John U."/>
            <person name="Richards T."/>
            <person name="Worden A.Z."/>
            <person name="Zhang X."/>
            <person name="Grigoriev I.V."/>
            <person name="Allen A.E."/>
            <person name="Bidle K."/>
            <person name="Borodovsky M."/>
            <person name="Bowler C."/>
            <person name="Brownlee C."/>
            <person name="Cock J.M."/>
            <person name="Elias M."/>
            <person name="Gladyshev V.N."/>
            <person name="Groth M."/>
            <person name="Guda C."/>
            <person name="Hadaegh A."/>
            <person name="Iglesias-Rodriguez M.D."/>
            <person name="Jenkins J."/>
            <person name="Jones B.M."/>
            <person name="Lawson T."/>
            <person name="Leese F."/>
            <person name="Lindquist E."/>
            <person name="Lobanov A."/>
            <person name="Lomsadze A."/>
            <person name="Malik S.B."/>
            <person name="Marsh M.E."/>
            <person name="Mackinder L."/>
            <person name="Mock T."/>
            <person name="Mueller-Roeber B."/>
            <person name="Pagarete A."/>
            <person name="Parker M."/>
            <person name="Probert I."/>
            <person name="Quesneville H."/>
            <person name="Raines C."/>
            <person name="Rensing S.A."/>
            <person name="Riano-Pachon D.M."/>
            <person name="Richier S."/>
            <person name="Rokitta S."/>
            <person name="Shiraiwa Y."/>
            <person name="Soanes D.M."/>
            <person name="van der Giezen M."/>
            <person name="Wahlund T.M."/>
            <person name="Williams B."/>
            <person name="Wilson W."/>
            <person name="Wolfe G."/>
            <person name="Wurch L.L."/>
        </authorList>
    </citation>
    <scope>NUCLEOTIDE SEQUENCE</scope>
</reference>